<protein>
    <submittedName>
        <fullName evidence="2">Uncharacterized protein</fullName>
    </submittedName>
</protein>
<dbReference type="Proteomes" id="UP000579812">
    <property type="component" value="Unassembled WGS sequence"/>
</dbReference>
<reference evidence="2 3" key="1">
    <citation type="submission" date="2020-04" db="EMBL/GenBank/DDBJ databases">
        <title>Chromosome-level genome assembly of a cyprinid fish Onychostoma macrolepis by integration of Nanopore Sequencing, Bionano and Hi-C technology.</title>
        <authorList>
            <person name="Wang D."/>
        </authorList>
    </citation>
    <scope>NUCLEOTIDE SEQUENCE [LARGE SCALE GENOMIC DNA]</scope>
    <source>
        <strain evidence="2">SWU-2019</strain>
        <tissue evidence="2">Muscle</tissue>
    </source>
</reference>
<dbReference type="EMBL" id="JAAMOB010000021">
    <property type="protein sequence ID" value="KAF4099028.1"/>
    <property type="molecule type" value="Genomic_DNA"/>
</dbReference>
<comment type="caution">
    <text evidence="2">The sequence shown here is derived from an EMBL/GenBank/DDBJ whole genome shotgun (WGS) entry which is preliminary data.</text>
</comment>
<keyword evidence="3" id="KW-1185">Reference proteome</keyword>
<gene>
    <name evidence="2" type="ORF">G5714_021058</name>
</gene>
<organism evidence="2 3">
    <name type="scientific">Onychostoma macrolepis</name>
    <dbReference type="NCBI Taxonomy" id="369639"/>
    <lineage>
        <taxon>Eukaryota</taxon>
        <taxon>Metazoa</taxon>
        <taxon>Chordata</taxon>
        <taxon>Craniata</taxon>
        <taxon>Vertebrata</taxon>
        <taxon>Euteleostomi</taxon>
        <taxon>Actinopterygii</taxon>
        <taxon>Neopterygii</taxon>
        <taxon>Teleostei</taxon>
        <taxon>Ostariophysi</taxon>
        <taxon>Cypriniformes</taxon>
        <taxon>Cyprinidae</taxon>
        <taxon>Acrossocheilinae</taxon>
        <taxon>Onychostoma</taxon>
    </lineage>
</organism>
<evidence type="ECO:0000313" key="3">
    <source>
        <dbReference type="Proteomes" id="UP000579812"/>
    </source>
</evidence>
<feature type="compositionally biased region" description="Basic and acidic residues" evidence="1">
    <location>
        <begin position="20"/>
        <end position="30"/>
    </location>
</feature>
<evidence type="ECO:0000313" key="2">
    <source>
        <dbReference type="EMBL" id="KAF4099028.1"/>
    </source>
</evidence>
<sequence length="70" mass="7882">MAVNSPIEQREDQTGFTKTSRAERRRESNRRQPLKSKGGAECEQRRIGRDDREGTGARAEKSHGGEPTAR</sequence>
<dbReference type="AlphaFoldDB" id="A0A7J6BVN0"/>
<proteinExistence type="predicted"/>
<feature type="compositionally biased region" description="Basic and acidic residues" evidence="1">
    <location>
        <begin position="38"/>
        <end position="70"/>
    </location>
</feature>
<name>A0A7J6BVN0_9TELE</name>
<feature type="region of interest" description="Disordered" evidence="1">
    <location>
        <begin position="1"/>
        <end position="70"/>
    </location>
</feature>
<accession>A0A7J6BVN0</accession>
<evidence type="ECO:0000256" key="1">
    <source>
        <dbReference type="SAM" id="MobiDB-lite"/>
    </source>
</evidence>